<dbReference type="HOGENOM" id="CLU_2528961_0_0_1"/>
<reference evidence="1 2" key="1">
    <citation type="submission" date="2014-04" db="EMBL/GenBank/DDBJ databases">
        <authorList>
            <consortium name="DOE Joint Genome Institute"/>
            <person name="Kuo A."/>
            <person name="Ruytinx J."/>
            <person name="Rineau F."/>
            <person name="Colpaert J."/>
            <person name="Kohler A."/>
            <person name="Nagy L.G."/>
            <person name="Floudas D."/>
            <person name="Copeland A."/>
            <person name="Barry K.W."/>
            <person name="Cichocki N."/>
            <person name="Veneault-Fourrey C."/>
            <person name="LaButti K."/>
            <person name="Lindquist E.A."/>
            <person name="Lipzen A."/>
            <person name="Lundell T."/>
            <person name="Morin E."/>
            <person name="Murat C."/>
            <person name="Sun H."/>
            <person name="Tunlid A."/>
            <person name="Henrissat B."/>
            <person name="Grigoriev I.V."/>
            <person name="Hibbett D.S."/>
            <person name="Martin F."/>
            <person name="Nordberg H.P."/>
            <person name="Cantor M.N."/>
            <person name="Hua S.X."/>
        </authorList>
    </citation>
    <scope>NUCLEOTIDE SEQUENCE [LARGE SCALE GENOMIC DNA]</scope>
    <source>
        <strain evidence="1 2">UH-Slu-Lm8-n1</strain>
    </source>
</reference>
<proteinExistence type="predicted"/>
<dbReference type="InParanoid" id="A0A0D0B1W6"/>
<organism evidence="1 2">
    <name type="scientific">Suillus luteus UH-Slu-Lm8-n1</name>
    <dbReference type="NCBI Taxonomy" id="930992"/>
    <lineage>
        <taxon>Eukaryota</taxon>
        <taxon>Fungi</taxon>
        <taxon>Dikarya</taxon>
        <taxon>Basidiomycota</taxon>
        <taxon>Agaricomycotina</taxon>
        <taxon>Agaricomycetes</taxon>
        <taxon>Agaricomycetidae</taxon>
        <taxon>Boletales</taxon>
        <taxon>Suillineae</taxon>
        <taxon>Suillaceae</taxon>
        <taxon>Suillus</taxon>
    </lineage>
</organism>
<keyword evidence="2" id="KW-1185">Reference proteome</keyword>
<evidence type="ECO:0000313" key="2">
    <source>
        <dbReference type="Proteomes" id="UP000054485"/>
    </source>
</evidence>
<dbReference type="EMBL" id="KN835301">
    <property type="protein sequence ID" value="KIK40472.1"/>
    <property type="molecule type" value="Genomic_DNA"/>
</dbReference>
<protein>
    <submittedName>
        <fullName evidence="1">Uncharacterized protein</fullName>
    </submittedName>
</protein>
<dbReference type="AlphaFoldDB" id="A0A0D0B1W6"/>
<accession>A0A0D0B1W6</accession>
<reference evidence="2" key="2">
    <citation type="submission" date="2015-01" db="EMBL/GenBank/DDBJ databases">
        <title>Evolutionary Origins and Diversification of the Mycorrhizal Mutualists.</title>
        <authorList>
            <consortium name="DOE Joint Genome Institute"/>
            <consortium name="Mycorrhizal Genomics Consortium"/>
            <person name="Kohler A."/>
            <person name="Kuo A."/>
            <person name="Nagy L.G."/>
            <person name="Floudas D."/>
            <person name="Copeland A."/>
            <person name="Barry K.W."/>
            <person name="Cichocki N."/>
            <person name="Veneault-Fourrey C."/>
            <person name="LaButti K."/>
            <person name="Lindquist E.A."/>
            <person name="Lipzen A."/>
            <person name="Lundell T."/>
            <person name="Morin E."/>
            <person name="Murat C."/>
            <person name="Riley R."/>
            <person name="Ohm R."/>
            <person name="Sun H."/>
            <person name="Tunlid A."/>
            <person name="Henrissat B."/>
            <person name="Grigoriev I.V."/>
            <person name="Hibbett D.S."/>
            <person name="Martin F."/>
        </authorList>
    </citation>
    <scope>NUCLEOTIDE SEQUENCE [LARGE SCALE GENOMIC DNA]</scope>
    <source>
        <strain evidence="2">UH-Slu-Lm8-n1</strain>
    </source>
</reference>
<gene>
    <name evidence="1" type="ORF">CY34DRAFT_807152</name>
</gene>
<dbReference type="Proteomes" id="UP000054485">
    <property type="component" value="Unassembled WGS sequence"/>
</dbReference>
<name>A0A0D0B1W6_9AGAM</name>
<sequence length="84" mass="9718">MSEDSSDRKQFDRCLEIYGISRYGFSMAYLRSCQDELGRYEMSKVDKMAMREIPLVVLTHEWEDGMADMKDSTACESEHLLGGH</sequence>
<evidence type="ECO:0000313" key="1">
    <source>
        <dbReference type="EMBL" id="KIK40472.1"/>
    </source>
</evidence>